<evidence type="ECO:0000313" key="5">
    <source>
        <dbReference type="EMBL" id="QFU14632.1"/>
    </source>
</evidence>
<dbReference type="Pfam" id="PF00043">
    <property type="entry name" value="GST_C"/>
    <property type="match status" value="1"/>
</dbReference>
<dbReference type="AlphaFoldDB" id="A0A5P9JP82"/>
<evidence type="ECO:0000256" key="2">
    <source>
        <dbReference type="RuleBase" id="RU003494"/>
    </source>
</evidence>
<dbReference type="InterPro" id="IPR004046">
    <property type="entry name" value="GST_C"/>
</dbReference>
<dbReference type="PANTHER" id="PTHR43969:SF9">
    <property type="entry name" value="GLUTATHIONE S TRANSFERASE D10, ISOFORM A-RELATED"/>
    <property type="match status" value="1"/>
</dbReference>
<evidence type="ECO:0000256" key="1">
    <source>
        <dbReference type="ARBA" id="ARBA00011738"/>
    </source>
</evidence>
<dbReference type="CDD" id="cd03177">
    <property type="entry name" value="GST_C_Delta_Epsilon"/>
    <property type="match status" value="1"/>
</dbReference>
<feature type="domain" description="GST C-terminal" evidence="4">
    <location>
        <begin position="88"/>
        <end position="209"/>
    </location>
</feature>
<dbReference type="PROSITE" id="PS50405">
    <property type="entry name" value="GST_CTER"/>
    <property type="match status" value="1"/>
</dbReference>
<dbReference type="GO" id="GO:0006749">
    <property type="term" value="P:glutathione metabolic process"/>
    <property type="evidence" value="ECO:0007669"/>
    <property type="project" value="TreeGrafter"/>
</dbReference>
<dbReference type="InterPro" id="IPR004045">
    <property type="entry name" value="Glutathione_S-Trfase_N"/>
</dbReference>
<comment type="subunit">
    <text evidence="1">Homodimer.</text>
</comment>
<keyword evidence="5" id="KW-0808">Transferase</keyword>
<proteinExistence type="evidence at transcript level"/>
<dbReference type="Gene3D" id="1.20.1050.10">
    <property type="match status" value="1"/>
</dbReference>
<dbReference type="EMBL" id="MK796852">
    <property type="protein sequence ID" value="QFU14632.1"/>
    <property type="molecule type" value="mRNA"/>
</dbReference>
<dbReference type="SFLD" id="SFLDG01153">
    <property type="entry name" value="Main.4:_Theta-like"/>
    <property type="match status" value="1"/>
</dbReference>
<dbReference type="PROSITE" id="PS50404">
    <property type="entry name" value="GST_NTER"/>
    <property type="match status" value="1"/>
</dbReference>
<dbReference type="GO" id="GO:0004364">
    <property type="term" value="F:glutathione transferase activity"/>
    <property type="evidence" value="ECO:0007669"/>
    <property type="project" value="TreeGrafter"/>
</dbReference>
<organism evidence="5">
    <name type="scientific">Dendroctonus armandi</name>
    <dbReference type="NCBI Taxonomy" id="77159"/>
    <lineage>
        <taxon>Eukaryota</taxon>
        <taxon>Metazoa</taxon>
        <taxon>Ecdysozoa</taxon>
        <taxon>Arthropoda</taxon>
        <taxon>Hexapoda</taxon>
        <taxon>Insecta</taxon>
        <taxon>Pterygota</taxon>
        <taxon>Neoptera</taxon>
        <taxon>Endopterygota</taxon>
        <taxon>Coleoptera</taxon>
        <taxon>Polyphaga</taxon>
        <taxon>Cucujiformia</taxon>
        <taxon>Curculionidae</taxon>
        <taxon>Scolytinae</taxon>
        <taxon>Dendroctonus</taxon>
    </lineage>
</organism>
<sequence>MTIDFYYLPGSAPCRSVALTAKALGLELNFKLTDLMAGENLTPEFIKLNPQHTIPTIDDNGFSLWESRAIMTYLVNAYGKDDSLYPKDPKKRATVDQRLYFDIGTLYGRFADYYYPIIFAGASKDAAKMEKINDAMKFLDIFLEGQTYVAGDQLTVADLAIVATISTYEVVGYDLAPYKNITKWSNNIKQAAPGYKEANEDGCQAFKAMVDNLTKKWD</sequence>
<dbReference type="SFLD" id="SFLDS00019">
    <property type="entry name" value="Glutathione_Transferase_(cytos"/>
    <property type="match status" value="1"/>
</dbReference>
<feature type="domain" description="GST N-terminal" evidence="3">
    <location>
        <begin position="1"/>
        <end position="82"/>
    </location>
</feature>
<evidence type="ECO:0000259" key="3">
    <source>
        <dbReference type="PROSITE" id="PS50404"/>
    </source>
</evidence>
<dbReference type="Gene3D" id="3.40.30.10">
    <property type="entry name" value="Glutaredoxin"/>
    <property type="match status" value="1"/>
</dbReference>
<name>A0A5P9JP82_9CUCU</name>
<dbReference type="InterPro" id="IPR010987">
    <property type="entry name" value="Glutathione-S-Trfase_C-like"/>
</dbReference>
<dbReference type="Pfam" id="PF02798">
    <property type="entry name" value="GST_N"/>
    <property type="match status" value="1"/>
</dbReference>
<accession>A0A5P9JP82</accession>
<dbReference type="PANTHER" id="PTHR43969">
    <property type="entry name" value="GLUTATHIONE S TRANSFERASE D10, ISOFORM A-RELATED"/>
    <property type="match status" value="1"/>
</dbReference>
<dbReference type="CDD" id="cd03045">
    <property type="entry name" value="GST_N_Delta_Epsilon"/>
    <property type="match status" value="1"/>
</dbReference>
<dbReference type="SUPFAM" id="SSF52833">
    <property type="entry name" value="Thioredoxin-like"/>
    <property type="match status" value="1"/>
</dbReference>
<dbReference type="SUPFAM" id="SSF47616">
    <property type="entry name" value="GST C-terminal domain-like"/>
    <property type="match status" value="1"/>
</dbReference>
<dbReference type="InterPro" id="IPR036249">
    <property type="entry name" value="Thioredoxin-like_sf"/>
</dbReference>
<dbReference type="SFLD" id="SFLDG00358">
    <property type="entry name" value="Main_(cytGST)"/>
    <property type="match status" value="1"/>
</dbReference>
<evidence type="ECO:0000259" key="4">
    <source>
        <dbReference type="PROSITE" id="PS50405"/>
    </source>
</evidence>
<dbReference type="FunFam" id="1.20.1050.10:FF:000007">
    <property type="entry name" value="Glutathione S-transferase 1-1"/>
    <property type="match status" value="1"/>
</dbReference>
<dbReference type="InterPro" id="IPR040079">
    <property type="entry name" value="Glutathione_S-Trfase"/>
</dbReference>
<protein>
    <submittedName>
        <fullName evidence="5">Glutathione S-transferase GSTd2</fullName>
    </submittedName>
</protein>
<dbReference type="FunFam" id="3.40.30.10:FF:000034">
    <property type="entry name" value="glutathione S-transferase 1"/>
    <property type="match status" value="1"/>
</dbReference>
<comment type="similarity">
    <text evidence="2">Belongs to the GST superfamily.</text>
</comment>
<dbReference type="InterPro" id="IPR036282">
    <property type="entry name" value="Glutathione-S-Trfase_C_sf"/>
</dbReference>
<reference evidence="5" key="1">
    <citation type="submission" date="2019-04" db="EMBL/GenBank/DDBJ databases">
        <authorList>
            <person name="Gao H."/>
        </authorList>
    </citation>
    <scope>NUCLEOTIDE SEQUENCE</scope>
</reference>